<dbReference type="GO" id="GO:0004828">
    <property type="term" value="F:serine-tRNA ligase activity"/>
    <property type="evidence" value="ECO:0007669"/>
    <property type="project" value="UniProtKB-EC"/>
</dbReference>
<comment type="similarity">
    <text evidence="1">Belongs to the class-II aminoacyl-tRNA synthetase family. Type-1 seryl-tRNA synthetase subfamily.</text>
</comment>
<evidence type="ECO:0000256" key="7">
    <source>
        <dbReference type="ARBA" id="ARBA00031113"/>
    </source>
</evidence>
<dbReference type="GO" id="GO:0006434">
    <property type="term" value="P:seryl-tRNA aminoacylation"/>
    <property type="evidence" value="ECO:0007669"/>
    <property type="project" value="InterPro"/>
</dbReference>
<evidence type="ECO:0000256" key="4">
    <source>
        <dbReference type="ARBA" id="ARBA00022741"/>
    </source>
</evidence>
<proteinExistence type="inferred from homology"/>
<dbReference type="OrthoDB" id="10264585at2759"/>
<protein>
    <recommendedName>
        <fullName evidence="2">serine--tRNA ligase</fullName>
        <ecNumber evidence="2">6.1.1.11</ecNumber>
    </recommendedName>
    <alternativeName>
        <fullName evidence="7">Seryl-tRNA synthetase</fullName>
    </alternativeName>
</protein>
<dbReference type="Proteomes" id="UP000299102">
    <property type="component" value="Unassembled WGS sequence"/>
</dbReference>
<dbReference type="GO" id="GO:0005524">
    <property type="term" value="F:ATP binding"/>
    <property type="evidence" value="ECO:0007669"/>
    <property type="project" value="UniProtKB-KW"/>
</dbReference>
<dbReference type="PROSITE" id="PS50862">
    <property type="entry name" value="AA_TRNA_LIGASE_II"/>
    <property type="match status" value="1"/>
</dbReference>
<keyword evidence="3" id="KW-0436">Ligase</keyword>
<evidence type="ECO:0000256" key="6">
    <source>
        <dbReference type="ARBA" id="ARBA00023146"/>
    </source>
</evidence>
<keyword evidence="4" id="KW-0547">Nucleotide-binding</keyword>
<evidence type="ECO:0000259" key="8">
    <source>
        <dbReference type="PROSITE" id="PS50862"/>
    </source>
</evidence>
<accession>A0A4C1WBP5</accession>
<dbReference type="InterPro" id="IPR002317">
    <property type="entry name" value="Ser-tRNA-ligase_type_1"/>
</dbReference>
<name>A0A4C1WBP5_EUMVA</name>
<dbReference type="InterPro" id="IPR002314">
    <property type="entry name" value="aa-tRNA-synt_IIb"/>
</dbReference>
<feature type="domain" description="Aminoacyl-transfer RNA synthetases class-II family profile" evidence="8">
    <location>
        <begin position="109"/>
        <end position="281"/>
    </location>
</feature>
<dbReference type="EC" id="6.1.1.11" evidence="2"/>
<dbReference type="InterPro" id="IPR045864">
    <property type="entry name" value="aa-tRNA-synth_II/BPL/LPL"/>
</dbReference>
<dbReference type="Gene3D" id="3.30.930.10">
    <property type="entry name" value="Bira Bifunctional Protein, Domain 2"/>
    <property type="match status" value="1"/>
</dbReference>
<dbReference type="AlphaFoldDB" id="A0A4C1WBP5"/>
<keyword evidence="6" id="KW-0030">Aminoacyl-tRNA synthetase</keyword>
<dbReference type="Pfam" id="PF00587">
    <property type="entry name" value="tRNA-synt_2b"/>
    <property type="match status" value="1"/>
</dbReference>
<dbReference type="SUPFAM" id="SSF55681">
    <property type="entry name" value="Class II aaRS and biotin synthetases"/>
    <property type="match status" value="1"/>
</dbReference>
<dbReference type="STRING" id="151549.A0A4C1WBP5"/>
<keyword evidence="10" id="KW-1185">Reference proteome</keyword>
<evidence type="ECO:0000256" key="1">
    <source>
        <dbReference type="ARBA" id="ARBA00010728"/>
    </source>
</evidence>
<sequence length="353" mass="40444">MRKGIGNIHEVVQIYNTLLKTPKTDASYEDLKSSLYRNLLKLPNKTHPAVQQYQDKPYVVKTLNVKKDFGSHKPIEFSEITRLLNLMRTDQLGNTCGHKSYFFMGGLAELEEALIKYTVSSLLKKNFKFVSVPDILPRNILESCGMTVNSDRTQIYSLDPNHHGPDLFLSGTAEMSLAGLIANTIYKYTDLPLKFAAVSRCYRAETSNLIEERGIYRVHQFTKVEMFSVSAPEQSDDMLEYLRETQEELFSNLGFHMQVLDMPPHELGAPAYRWVKSMFHLMHFCHMFIHMDMKFTKKNSQKLNGIAVNLEVYIALLNVACYHGDAIPSPIVIKEVLAQEIMKILCGNRQQQH</sequence>
<evidence type="ECO:0000313" key="10">
    <source>
        <dbReference type="Proteomes" id="UP000299102"/>
    </source>
</evidence>
<gene>
    <name evidence="9" type="ORF">EVAR_40130_1</name>
</gene>
<evidence type="ECO:0000256" key="5">
    <source>
        <dbReference type="ARBA" id="ARBA00022840"/>
    </source>
</evidence>
<keyword evidence="5" id="KW-0067">ATP-binding</keyword>
<dbReference type="EMBL" id="BGZK01000504">
    <property type="protein sequence ID" value="GBP47574.1"/>
    <property type="molecule type" value="Genomic_DNA"/>
</dbReference>
<organism evidence="9 10">
    <name type="scientific">Eumeta variegata</name>
    <name type="common">Bagworm moth</name>
    <name type="synonym">Eumeta japonica</name>
    <dbReference type="NCBI Taxonomy" id="151549"/>
    <lineage>
        <taxon>Eukaryota</taxon>
        <taxon>Metazoa</taxon>
        <taxon>Ecdysozoa</taxon>
        <taxon>Arthropoda</taxon>
        <taxon>Hexapoda</taxon>
        <taxon>Insecta</taxon>
        <taxon>Pterygota</taxon>
        <taxon>Neoptera</taxon>
        <taxon>Endopterygota</taxon>
        <taxon>Lepidoptera</taxon>
        <taxon>Glossata</taxon>
        <taxon>Ditrysia</taxon>
        <taxon>Tineoidea</taxon>
        <taxon>Psychidae</taxon>
        <taxon>Oiketicinae</taxon>
        <taxon>Eumeta</taxon>
    </lineage>
</organism>
<dbReference type="PANTHER" id="PTHR11778">
    <property type="entry name" value="SERYL-TRNA SYNTHETASE"/>
    <property type="match status" value="1"/>
</dbReference>
<dbReference type="InterPro" id="IPR006195">
    <property type="entry name" value="aa-tRNA-synth_II"/>
</dbReference>
<comment type="caution">
    <text evidence="9">The sequence shown here is derived from an EMBL/GenBank/DDBJ whole genome shotgun (WGS) entry which is preliminary data.</text>
</comment>
<evidence type="ECO:0000256" key="3">
    <source>
        <dbReference type="ARBA" id="ARBA00022598"/>
    </source>
</evidence>
<evidence type="ECO:0000256" key="2">
    <source>
        <dbReference type="ARBA" id="ARBA00012840"/>
    </source>
</evidence>
<reference evidence="9 10" key="1">
    <citation type="journal article" date="2019" name="Commun. Biol.">
        <title>The bagworm genome reveals a unique fibroin gene that provides high tensile strength.</title>
        <authorList>
            <person name="Kono N."/>
            <person name="Nakamura H."/>
            <person name="Ohtoshi R."/>
            <person name="Tomita M."/>
            <person name="Numata K."/>
            <person name="Arakawa K."/>
        </authorList>
    </citation>
    <scope>NUCLEOTIDE SEQUENCE [LARGE SCALE GENOMIC DNA]</scope>
</reference>
<evidence type="ECO:0000313" key="9">
    <source>
        <dbReference type="EMBL" id="GBP47574.1"/>
    </source>
</evidence>